<dbReference type="EMBL" id="BDCO01000003">
    <property type="protein sequence ID" value="GAT35119.1"/>
    <property type="molecule type" value="Genomic_DNA"/>
</dbReference>
<dbReference type="Proteomes" id="UP000076023">
    <property type="component" value="Unassembled WGS sequence"/>
</dbReference>
<accession>A0A146GBX6</accession>
<keyword evidence="2" id="KW-1185">Reference proteome</keyword>
<organism evidence="1 2">
    <name type="scientific">Terrimicrobium sacchariphilum</name>
    <dbReference type="NCBI Taxonomy" id="690879"/>
    <lineage>
        <taxon>Bacteria</taxon>
        <taxon>Pseudomonadati</taxon>
        <taxon>Verrucomicrobiota</taxon>
        <taxon>Terrimicrobiia</taxon>
        <taxon>Terrimicrobiales</taxon>
        <taxon>Terrimicrobiaceae</taxon>
        <taxon>Terrimicrobium</taxon>
    </lineage>
</organism>
<dbReference type="STRING" id="690879.TSACC_3180"/>
<evidence type="ECO:0000313" key="2">
    <source>
        <dbReference type="Proteomes" id="UP000076023"/>
    </source>
</evidence>
<comment type="caution">
    <text evidence="1">The sequence shown here is derived from an EMBL/GenBank/DDBJ whole genome shotgun (WGS) entry which is preliminary data.</text>
</comment>
<name>A0A146GBX6_TERSA</name>
<protein>
    <submittedName>
        <fullName evidence="1">Uncharacterized protein</fullName>
    </submittedName>
</protein>
<dbReference type="InParanoid" id="A0A146GBX6"/>
<sequence length="265" mass="30330">MISSVFAAEAQSPIASSLDFQKFAMKLRENALLQVAPQVVTPSSPGAGFNRYPWKRNIMTTVFWVGERPTVNNPVPNYKSSWDPQWARNYGGYDDPDSSRRRNFLPANFVPRQNPFYVALPYNDVTRGTTKPESRKVIPWFKQAFERPGKSVCKGRWIAIRFGSRICYAQWEDCGPFRTDHFQYVFGNERPRPNLNQGAGLDISPAVRDYLGMGNKDVTDWKFVEARDVPAGPWTKYGDNNTFVLQRRGANLFLVDRNNAYGARR</sequence>
<evidence type="ECO:0000313" key="1">
    <source>
        <dbReference type="EMBL" id="GAT35119.1"/>
    </source>
</evidence>
<proteinExistence type="predicted"/>
<dbReference type="AlphaFoldDB" id="A0A146GBX6"/>
<reference evidence="2" key="1">
    <citation type="journal article" date="2017" name="Genome Announc.">
        <title>Draft Genome Sequence of Terrimicrobium sacchariphilum NM-5T, a Facultative Anaerobic Soil Bacterium of the Class Spartobacteria.</title>
        <authorList>
            <person name="Qiu Y.L."/>
            <person name="Tourlousse D.M."/>
            <person name="Matsuura N."/>
            <person name="Ohashi A."/>
            <person name="Sekiguchi Y."/>
        </authorList>
    </citation>
    <scope>NUCLEOTIDE SEQUENCE [LARGE SCALE GENOMIC DNA]</scope>
    <source>
        <strain evidence="2">NM-5</strain>
    </source>
</reference>
<gene>
    <name evidence="1" type="ORF">TSACC_3180</name>
</gene>